<dbReference type="InterPro" id="IPR052907">
    <property type="entry name" value="Beta-lactamase/esterase"/>
</dbReference>
<dbReference type="PANTHER" id="PTHR43319">
    <property type="entry name" value="BETA-LACTAMASE-RELATED"/>
    <property type="match status" value="1"/>
</dbReference>
<evidence type="ECO:0000259" key="1">
    <source>
        <dbReference type="Pfam" id="PF00144"/>
    </source>
</evidence>
<dbReference type="SUPFAM" id="SSF56601">
    <property type="entry name" value="beta-lactamase/transpeptidase-like"/>
    <property type="match status" value="1"/>
</dbReference>
<dbReference type="EMBL" id="CAWUHD010000062">
    <property type="protein sequence ID" value="CAK7225862.1"/>
    <property type="molecule type" value="Genomic_DNA"/>
</dbReference>
<accession>A0ABP0C1I8</accession>
<feature type="domain" description="Beta-lactamase-related" evidence="1">
    <location>
        <begin position="20"/>
        <end position="357"/>
    </location>
</feature>
<evidence type="ECO:0000313" key="2">
    <source>
        <dbReference type="EMBL" id="CAK7225862.1"/>
    </source>
</evidence>
<keyword evidence="3" id="KW-1185">Reference proteome</keyword>
<name>A0ABP0C1I8_9PEZI</name>
<sequence>MAPVVNINNDPRILAALEEARSRGENGLAVAAYYRGKLVVDSFAGEADPETGRMVDANTIFPVFSVTKGITALALHMQVDRGLVELQAPVCKYWPAFAANGKDKIIVEHVLMHRSGIPQMPDGVTPELMADWDWMVKHIENFTPVFPPGEVNAYHVLVWGWIAGEIVRRTDPKGRSFQGFVYEEICKPLGVTEFYLGVPDSELPRVAKLSGGNKAPYVDNFNISPSVVFPGSTVHNQRVVQQCVDPGAGAITTASAVARIFAMLAGFGELEGVRLLSAERIRSFTEPREGVRDPDKVVMIPTWFGRAGYFIGGEPVASTPLLGSNREAIYSPGAGGSYAWANLRDNVAVAICHNNMDMGTVHEPELTFMPIVRAVQAVIDEIKAKE</sequence>
<dbReference type="PANTHER" id="PTHR43319:SF3">
    <property type="entry name" value="BETA-LACTAMASE-RELATED DOMAIN-CONTAINING PROTEIN"/>
    <property type="match status" value="1"/>
</dbReference>
<dbReference type="InterPro" id="IPR012338">
    <property type="entry name" value="Beta-lactam/transpept-like"/>
</dbReference>
<protein>
    <recommendedName>
        <fullName evidence="1">Beta-lactamase-related domain-containing protein</fullName>
    </recommendedName>
</protein>
<dbReference type="Pfam" id="PF00144">
    <property type="entry name" value="Beta-lactamase"/>
    <property type="match status" value="1"/>
</dbReference>
<dbReference type="Gene3D" id="3.40.710.10">
    <property type="entry name" value="DD-peptidase/beta-lactamase superfamily"/>
    <property type="match status" value="1"/>
</dbReference>
<proteinExistence type="predicted"/>
<dbReference type="InterPro" id="IPR001466">
    <property type="entry name" value="Beta-lactam-related"/>
</dbReference>
<dbReference type="Proteomes" id="UP001642482">
    <property type="component" value="Unassembled WGS sequence"/>
</dbReference>
<gene>
    <name evidence="2" type="ORF">SEUCBS140593_006047</name>
</gene>
<organism evidence="2 3">
    <name type="scientific">Sporothrix eucalyptigena</name>
    <dbReference type="NCBI Taxonomy" id="1812306"/>
    <lineage>
        <taxon>Eukaryota</taxon>
        <taxon>Fungi</taxon>
        <taxon>Dikarya</taxon>
        <taxon>Ascomycota</taxon>
        <taxon>Pezizomycotina</taxon>
        <taxon>Sordariomycetes</taxon>
        <taxon>Sordariomycetidae</taxon>
        <taxon>Ophiostomatales</taxon>
        <taxon>Ophiostomataceae</taxon>
        <taxon>Sporothrix</taxon>
    </lineage>
</organism>
<reference evidence="2 3" key="1">
    <citation type="submission" date="2024-01" db="EMBL/GenBank/DDBJ databases">
        <authorList>
            <person name="Allen C."/>
            <person name="Tagirdzhanova G."/>
        </authorList>
    </citation>
    <scope>NUCLEOTIDE SEQUENCE [LARGE SCALE GENOMIC DNA]</scope>
</reference>
<evidence type="ECO:0000313" key="3">
    <source>
        <dbReference type="Proteomes" id="UP001642482"/>
    </source>
</evidence>
<comment type="caution">
    <text evidence="2">The sequence shown here is derived from an EMBL/GenBank/DDBJ whole genome shotgun (WGS) entry which is preliminary data.</text>
</comment>